<dbReference type="PANTHER" id="PTHR33337:SF40">
    <property type="entry name" value="CENP-V_GFA DOMAIN-CONTAINING PROTEIN-RELATED"/>
    <property type="match status" value="1"/>
</dbReference>
<feature type="binding site" evidence="5">
    <location>
        <position position="87"/>
    </location>
    <ligand>
        <name>Zn(2+)</name>
        <dbReference type="ChEBI" id="CHEBI:29105"/>
        <label>2</label>
        <note>catalytic</note>
    </ligand>
</feature>
<dbReference type="InterPro" id="IPR006913">
    <property type="entry name" value="CENP-V/GFA"/>
</dbReference>
<evidence type="ECO:0000313" key="9">
    <source>
        <dbReference type="EMBL" id="UNI17610.1"/>
    </source>
</evidence>
<dbReference type="PANTHER" id="PTHR33337">
    <property type="entry name" value="GFA DOMAIN-CONTAINING PROTEIN"/>
    <property type="match status" value="1"/>
</dbReference>
<evidence type="ECO:0000313" key="10">
    <source>
        <dbReference type="Proteomes" id="UP000829364"/>
    </source>
</evidence>
<organism evidence="9 10">
    <name type="scientific">Purpureocillium takamizusanense</name>
    <dbReference type="NCBI Taxonomy" id="2060973"/>
    <lineage>
        <taxon>Eukaryota</taxon>
        <taxon>Fungi</taxon>
        <taxon>Dikarya</taxon>
        <taxon>Ascomycota</taxon>
        <taxon>Pezizomycotina</taxon>
        <taxon>Sordariomycetes</taxon>
        <taxon>Hypocreomycetidae</taxon>
        <taxon>Hypocreales</taxon>
        <taxon>Ophiocordycipitaceae</taxon>
        <taxon>Purpureocillium</taxon>
    </lineage>
</organism>
<dbReference type="GeneID" id="72065897"/>
<evidence type="ECO:0000256" key="6">
    <source>
        <dbReference type="SAM" id="MobiDB-lite"/>
    </source>
</evidence>
<feature type="binding site" evidence="5">
    <location>
        <position position="66"/>
    </location>
    <ligand>
        <name>Zn(2+)</name>
        <dbReference type="ChEBI" id="CHEBI:29105"/>
        <label>1</label>
        <note>structural</note>
    </ligand>
</feature>
<dbReference type="EMBL" id="CP086356">
    <property type="protein sequence ID" value="UNI17610.1"/>
    <property type="molecule type" value="Genomic_DNA"/>
</dbReference>
<evidence type="ECO:0000256" key="7">
    <source>
        <dbReference type="SAM" id="Phobius"/>
    </source>
</evidence>
<dbReference type="OrthoDB" id="3446116at2759"/>
<feature type="region of interest" description="Disordered" evidence="6">
    <location>
        <begin position="37"/>
        <end position="56"/>
    </location>
</feature>
<dbReference type="Proteomes" id="UP000829364">
    <property type="component" value="Chromosome 3"/>
</dbReference>
<comment type="cofactor">
    <cofactor evidence="5">
        <name>Zn(2+)</name>
        <dbReference type="ChEBI" id="CHEBI:29105"/>
    </cofactor>
    <text evidence="5">Binds 2 Zn(2+) ions per subunit.</text>
</comment>
<feature type="binding site" evidence="5">
    <location>
        <position position="89"/>
    </location>
    <ligand>
        <name>Zn(2+)</name>
        <dbReference type="ChEBI" id="CHEBI:29105"/>
        <label>2</label>
        <note>catalytic</note>
    </ligand>
</feature>
<dbReference type="Gene3D" id="3.90.1590.10">
    <property type="entry name" value="glutathione-dependent formaldehyde- activating enzyme (gfa)"/>
    <property type="match status" value="1"/>
</dbReference>
<dbReference type="GO" id="GO:0051907">
    <property type="term" value="F:S-(hydroxymethyl)glutathione synthase activity"/>
    <property type="evidence" value="ECO:0007669"/>
    <property type="project" value="UniProtKB-UniRule"/>
</dbReference>
<proteinExistence type="inferred from homology"/>
<feature type="binding site" evidence="5">
    <location>
        <position position="137"/>
    </location>
    <ligand>
        <name>Zn(2+)</name>
        <dbReference type="ChEBI" id="CHEBI:29105"/>
        <label>1</label>
        <note>structural</note>
    </ligand>
</feature>
<comment type="catalytic activity">
    <reaction evidence="5">
        <text>S-(hydroxymethyl)glutathione = glutathione + formaldehyde</text>
        <dbReference type="Rhea" id="RHEA:22488"/>
        <dbReference type="ChEBI" id="CHEBI:16842"/>
        <dbReference type="ChEBI" id="CHEBI:57925"/>
        <dbReference type="ChEBI" id="CHEBI:58758"/>
        <dbReference type="EC" id="4.4.1.22"/>
    </reaction>
</comment>
<comment type="function">
    <text evidence="5">Catalyzes the condensation of formaldehyde and glutathione to S-hydroxymethylglutathione.</text>
</comment>
<dbReference type="PROSITE" id="PS51891">
    <property type="entry name" value="CENP_V_GFA"/>
    <property type="match status" value="1"/>
</dbReference>
<dbReference type="AlphaFoldDB" id="A0A9Q8QDF5"/>
<keyword evidence="7" id="KW-1133">Transmembrane helix</keyword>
<dbReference type="HAMAP" id="MF_00723">
    <property type="entry name" value="Formald_GSH"/>
    <property type="match status" value="1"/>
</dbReference>
<dbReference type="NCBIfam" id="TIGR02820">
    <property type="entry name" value="formald_GSH"/>
    <property type="match status" value="1"/>
</dbReference>
<evidence type="ECO:0000256" key="1">
    <source>
        <dbReference type="ARBA" id="ARBA00005495"/>
    </source>
</evidence>
<dbReference type="EC" id="4.4.1.22" evidence="5"/>
<evidence type="ECO:0000256" key="4">
    <source>
        <dbReference type="ARBA" id="ARBA00023239"/>
    </source>
</evidence>
<name>A0A9Q8QDF5_9HYPO</name>
<evidence type="ECO:0000256" key="3">
    <source>
        <dbReference type="ARBA" id="ARBA00022833"/>
    </source>
</evidence>
<dbReference type="KEGG" id="ptkz:JDV02_003941"/>
<feature type="domain" description="CENP-V/GFA" evidence="8">
    <location>
        <begin position="59"/>
        <end position="205"/>
    </location>
</feature>
<gene>
    <name evidence="9" type="ORF">JDV02_003941</name>
</gene>
<feature type="binding site" evidence="5">
    <location>
        <position position="92"/>
    </location>
    <ligand>
        <name>Zn(2+)</name>
        <dbReference type="ChEBI" id="CHEBI:29105"/>
        <label>2</label>
        <note>catalytic</note>
    </ligand>
</feature>
<keyword evidence="3 5" id="KW-0862">Zinc</keyword>
<keyword evidence="4 5" id="KW-0456">Lyase</keyword>
<sequence>MSSLQAGRSKKYASTAALVCSVVAAAIFISRLRRKAPADRPTPLHPSIDSGLTRGSKDFEGGRLRCHCPSEKVEVRLAGNVSHNHICGCSKCWKPDGALFSVVAVVPRDQLAVTANGHKLRVVDEAATIRRHACSSCGVHMYGRIDKEHPFRGLDFVHVELSPEVGWQEPQFAAFVSSVVEQGFPPEDMGRVRARIRSLGLETYDALSPPLMDLIAGWAFRQRQAQARS</sequence>
<dbReference type="GO" id="GO:0008270">
    <property type="term" value="F:zinc ion binding"/>
    <property type="evidence" value="ECO:0007669"/>
    <property type="project" value="UniProtKB-UniRule"/>
</dbReference>
<keyword evidence="10" id="KW-1185">Reference proteome</keyword>
<feature type="binding site" evidence="5">
    <location>
        <position position="68"/>
    </location>
    <ligand>
        <name>Zn(2+)</name>
        <dbReference type="ChEBI" id="CHEBI:29105"/>
        <label>1</label>
        <note>structural</note>
    </ligand>
</feature>
<comment type="pathway">
    <text evidence="5">One-carbon metabolism; formaldehyde degradation; formate from formaldehyde (glutathione route): step 1/3.</text>
</comment>
<dbReference type="RefSeq" id="XP_047841091.1">
    <property type="nucleotide sequence ID" value="XM_047985114.1"/>
</dbReference>
<keyword evidence="2 5" id="KW-0479">Metal-binding</keyword>
<dbReference type="GO" id="GO:0046294">
    <property type="term" value="P:formaldehyde catabolic process"/>
    <property type="evidence" value="ECO:0007669"/>
    <property type="project" value="UniProtKB-UniRule"/>
</dbReference>
<evidence type="ECO:0000259" key="8">
    <source>
        <dbReference type="PROSITE" id="PS51891"/>
    </source>
</evidence>
<dbReference type="SUPFAM" id="SSF51316">
    <property type="entry name" value="Mss4-like"/>
    <property type="match status" value="1"/>
</dbReference>
<dbReference type="InterPro" id="IPR014185">
    <property type="entry name" value="Formald_GSH"/>
</dbReference>
<comment type="similarity">
    <text evidence="1 5">Belongs to the Gfa family.</text>
</comment>
<dbReference type="NCBIfam" id="NF003829">
    <property type="entry name" value="PRK05417.1"/>
    <property type="match status" value="1"/>
</dbReference>
<dbReference type="Pfam" id="PF04828">
    <property type="entry name" value="GFA"/>
    <property type="match status" value="1"/>
</dbReference>
<feature type="transmembrane region" description="Helical" evidence="7">
    <location>
        <begin position="12"/>
        <end position="30"/>
    </location>
</feature>
<reference evidence="9" key="1">
    <citation type="submission" date="2021-11" db="EMBL/GenBank/DDBJ databases">
        <title>Purpureocillium_takamizusanense_genome.</title>
        <authorList>
            <person name="Nguyen N.-H."/>
        </authorList>
    </citation>
    <scope>NUCLEOTIDE SEQUENCE</scope>
    <source>
        <strain evidence="9">PT3</strain>
    </source>
</reference>
<protein>
    <recommendedName>
        <fullName evidence="5">Putative glutathione-dependent formaldehyde-activating enzyme</fullName>
        <ecNumber evidence="5">4.4.1.22</ecNumber>
    </recommendedName>
    <alternativeName>
        <fullName evidence="5">S-(hydroxymethyl)glutathione synthase</fullName>
    </alternativeName>
</protein>
<accession>A0A9Q8QDF5</accession>
<evidence type="ECO:0000256" key="2">
    <source>
        <dbReference type="ARBA" id="ARBA00022723"/>
    </source>
</evidence>
<dbReference type="InterPro" id="IPR011057">
    <property type="entry name" value="Mss4-like_sf"/>
</dbReference>
<feature type="binding site" evidence="5">
    <location>
        <position position="134"/>
    </location>
    <ligand>
        <name>Zn(2+)</name>
        <dbReference type="ChEBI" id="CHEBI:29105"/>
        <label>1</label>
        <note>structural</note>
    </ligand>
</feature>
<evidence type="ECO:0000256" key="5">
    <source>
        <dbReference type="HAMAP-Rule" id="MF_03142"/>
    </source>
</evidence>
<keyword evidence="7" id="KW-0812">Transmembrane</keyword>
<keyword evidence="7" id="KW-0472">Membrane</keyword>